<keyword evidence="2" id="KW-0489">Methyltransferase</keyword>
<dbReference type="SUPFAM" id="SSF53335">
    <property type="entry name" value="S-adenosyl-L-methionine-dependent methyltransferases"/>
    <property type="match status" value="1"/>
</dbReference>
<protein>
    <submittedName>
        <fullName evidence="2">Class I SAM-dependent methyltransferase</fullName>
    </submittedName>
</protein>
<evidence type="ECO:0000256" key="1">
    <source>
        <dbReference type="SAM" id="MobiDB-lite"/>
    </source>
</evidence>
<reference evidence="2" key="1">
    <citation type="journal article" date="2021" name="PeerJ">
        <title>Extensive microbial diversity within the chicken gut microbiome revealed by metagenomics and culture.</title>
        <authorList>
            <person name="Gilroy R."/>
            <person name="Ravi A."/>
            <person name="Getino M."/>
            <person name="Pursley I."/>
            <person name="Horton D.L."/>
            <person name="Alikhan N.F."/>
            <person name="Baker D."/>
            <person name="Gharbi K."/>
            <person name="Hall N."/>
            <person name="Watson M."/>
            <person name="Adriaenssens E.M."/>
            <person name="Foster-Nyarko E."/>
            <person name="Jarju S."/>
            <person name="Secka A."/>
            <person name="Antonio M."/>
            <person name="Oren A."/>
            <person name="Chaudhuri R.R."/>
            <person name="La Ragione R."/>
            <person name="Hildebrand F."/>
            <person name="Pallen M.J."/>
        </authorList>
    </citation>
    <scope>NUCLEOTIDE SEQUENCE</scope>
    <source>
        <strain evidence="2">USASDec5-558</strain>
    </source>
</reference>
<dbReference type="EMBL" id="DXEV01000117">
    <property type="protein sequence ID" value="HIX57031.1"/>
    <property type="molecule type" value="Genomic_DNA"/>
</dbReference>
<comment type="caution">
    <text evidence="2">The sequence shown here is derived from an EMBL/GenBank/DDBJ whole genome shotgun (WGS) entry which is preliminary data.</text>
</comment>
<dbReference type="Gene3D" id="3.40.50.150">
    <property type="entry name" value="Vaccinia Virus protein VP39"/>
    <property type="match status" value="1"/>
</dbReference>
<name>A0A9D1WD72_9GAMM</name>
<reference evidence="2" key="2">
    <citation type="submission" date="2021-04" db="EMBL/GenBank/DDBJ databases">
        <authorList>
            <person name="Gilroy R."/>
        </authorList>
    </citation>
    <scope>NUCLEOTIDE SEQUENCE</scope>
    <source>
        <strain evidence="2">USASDec5-558</strain>
    </source>
</reference>
<gene>
    <name evidence="2" type="ORF">H9850_06125</name>
</gene>
<evidence type="ECO:0000313" key="2">
    <source>
        <dbReference type="EMBL" id="HIX57031.1"/>
    </source>
</evidence>
<evidence type="ECO:0000313" key="3">
    <source>
        <dbReference type="Proteomes" id="UP000886829"/>
    </source>
</evidence>
<sequence length="1152" mass="130416">MPINFLVLTDKSLAASSVDDVLLQHGFRCNERISTKGDFLFSPSYNSLLSLDDTLTSLLKFSVDDVYTVIYQLEEYEQYQDKSSASRSELSSANVAFSENCSHDHHGLFSPSLNPVAASNSMRFYTLCPQQALDLPLIKQNFAGVLLFLTEPLSSNTHFAPELLLLLEAVTTKTDDGLEPIPLLVFNLGFNDADLSQYWLRHQEAQDLRASYRQAQLPIPAEIKASAARICALFDHSSATTLWDKYRTFNQVMQLVTRAAAICPCTPKDKEAVARFLQQDPKSSSRPLIYTNPQSFLCCNISAKMQSFVSTVRMLRQLGSAEFERSELKEQKQLVHHLLRAPMKVSVDFRDVNAKDPIFAAPQFAQMRSIHLEQPLPYISPAEQARPLTIALAVNYLLPHSLFCINPHVTLLISLIHKAFPYARIVLLFEKNFYAWLDMFSANDLLLESDAAKLMDVEKFRLQPSSSAAQSQAYLELAPEFTNEINMNMEKQHIVQRWIYQDPLSASASAFPLSAQEEKAKAKSLLYALGLKKASAAHEEQRLREGKPLQEYMSNNLPYLRVDEGELPARSVGCFTREAPHVATCYVVRDYASLPSQIDLLFSDSESLLIAAADRGINCVRLDTNGYGESQQAVSEDYFSAFNGIPLGDFFPMMKARFTEMYSALAKSKSPLLRANVFAEAEEANFGSQQQASGFFAQVSVADIFENLSLLRALSKVGESWTKANIHNHIDSVLHYHYVFRAILAQVHADHAEHQEQARLHKLAAAPEAKQASAKINSAAQSSTAQNSAAQSQPQPRRLSMPTQPSNFTFTQRYDLHWVFLRFFEALSTFAIDPKSDISLECLLADQIMDLCSSSSGHSSLADIVAASGKFYCETGLTKKMLSFGCARGDELFELSHYFPSFVGVGVDINPHAIERAKQYYHQAQALEQSCRQGPLFYNESLIFTTSQEMPDVLKSHWLDPKFKIVTAMTVLCRHPETLIEERVHDIYPFEAFQAQLQELCSYVDLNGFLCLHNANYRLEDTEQISSFRPLFPFPNHLRLCALPPKEEMVREKMGSGQVIELHQQMRAYDYWVYFRDKVAEAYQKQDETYKTKMVPGVMRLKPKNLYLPELLLRLYNNSSQGAKFGYTYCFNKQEQQMPRYGASIFWRMRKD</sequence>
<dbReference type="Proteomes" id="UP000886829">
    <property type="component" value="Unassembled WGS sequence"/>
</dbReference>
<dbReference type="GO" id="GO:0008168">
    <property type="term" value="F:methyltransferase activity"/>
    <property type="evidence" value="ECO:0007669"/>
    <property type="project" value="UniProtKB-KW"/>
</dbReference>
<proteinExistence type="predicted"/>
<accession>A0A9D1WD72</accession>
<dbReference type="GO" id="GO:0032259">
    <property type="term" value="P:methylation"/>
    <property type="evidence" value="ECO:0007669"/>
    <property type="project" value="UniProtKB-KW"/>
</dbReference>
<feature type="compositionally biased region" description="Low complexity" evidence="1">
    <location>
        <begin position="775"/>
        <end position="796"/>
    </location>
</feature>
<keyword evidence="2" id="KW-0808">Transferase</keyword>
<feature type="region of interest" description="Disordered" evidence="1">
    <location>
        <begin position="775"/>
        <end position="804"/>
    </location>
</feature>
<dbReference type="InterPro" id="IPR029063">
    <property type="entry name" value="SAM-dependent_MTases_sf"/>
</dbReference>
<dbReference type="AlphaFoldDB" id="A0A9D1WD72"/>
<organism evidence="2 3">
    <name type="scientific">Candidatus Anaerobiospirillum pullistercoris</name>
    <dbReference type="NCBI Taxonomy" id="2838452"/>
    <lineage>
        <taxon>Bacteria</taxon>
        <taxon>Pseudomonadati</taxon>
        <taxon>Pseudomonadota</taxon>
        <taxon>Gammaproteobacteria</taxon>
        <taxon>Aeromonadales</taxon>
        <taxon>Succinivibrionaceae</taxon>
        <taxon>Anaerobiospirillum</taxon>
    </lineage>
</organism>